<dbReference type="InterPro" id="IPR003593">
    <property type="entry name" value="AAA+_ATPase"/>
</dbReference>
<dbReference type="FunFam" id="3.40.50.300:FF:000025">
    <property type="entry name" value="ATP-dependent Clp protease subunit"/>
    <property type="match status" value="1"/>
</dbReference>
<dbReference type="SUPFAM" id="SSF52540">
    <property type="entry name" value="P-loop containing nucleoside triphosphate hydrolases"/>
    <property type="match status" value="2"/>
</dbReference>
<dbReference type="Gene3D" id="3.40.50.300">
    <property type="entry name" value="P-loop containing nucleotide triphosphate hydrolases"/>
    <property type="match status" value="3"/>
</dbReference>
<keyword evidence="1 5" id="KW-0677">Repeat</keyword>
<dbReference type="GO" id="GO:0034605">
    <property type="term" value="P:cellular response to heat"/>
    <property type="evidence" value="ECO:0007669"/>
    <property type="project" value="TreeGrafter"/>
</dbReference>
<dbReference type="PANTHER" id="PTHR11638:SF185">
    <property type="entry name" value="ATP-DEPENDENT CLP PROTEASE ATP-BINDING SUBUNIT"/>
    <property type="match status" value="1"/>
</dbReference>
<organism evidence="7 8">
    <name type="scientific">Momordica charantia</name>
    <name type="common">Bitter gourd</name>
    <name type="synonym">Balsam pear</name>
    <dbReference type="NCBI Taxonomy" id="3673"/>
    <lineage>
        <taxon>Eukaryota</taxon>
        <taxon>Viridiplantae</taxon>
        <taxon>Streptophyta</taxon>
        <taxon>Embryophyta</taxon>
        <taxon>Tracheophyta</taxon>
        <taxon>Spermatophyta</taxon>
        <taxon>Magnoliopsida</taxon>
        <taxon>eudicotyledons</taxon>
        <taxon>Gunneridae</taxon>
        <taxon>Pentapetalae</taxon>
        <taxon>rosids</taxon>
        <taxon>fabids</taxon>
        <taxon>Cucurbitales</taxon>
        <taxon>Cucurbitaceae</taxon>
        <taxon>Momordiceae</taxon>
        <taxon>Momordica</taxon>
    </lineage>
</organism>
<dbReference type="Proteomes" id="UP000504603">
    <property type="component" value="Unplaced"/>
</dbReference>
<evidence type="ECO:0000256" key="1">
    <source>
        <dbReference type="ARBA" id="ARBA00022737"/>
    </source>
</evidence>
<dbReference type="InterPro" id="IPR019489">
    <property type="entry name" value="Clp_ATPase_C"/>
</dbReference>
<dbReference type="InterPro" id="IPR050130">
    <property type="entry name" value="ClpA_ClpB"/>
</dbReference>
<dbReference type="GO" id="GO:0016887">
    <property type="term" value="F:ATP hydrolysis activity"/>
    <property type="evidence" value="ECO:0007669"/>
    <property type="project" value="InterPro"/>
</dbReference>
<dbReference type="InterPro" id="IPR001270">
    <property type="entry name" value="ClpA/B"/>
</dbReference>
<keyword evidence="7" id="KW-1185">Reference proteome</keyword>
<evidence type="ECO:0000256" key="5">
    <source>
        <dbReference type="PROSITE-ProRule" id="PRU01251"/>
    </source>
</evidence>
<dbReference type="RefSeq" id="XP_022139437.1">
    <property type="nucleotide sequence ID" value="XM_022283745.1"/>
</dbReference>
<keyword evidence="4" id="KW-0143">Chaperone</keyword>
<dbReference type="OrthoDB" id="47330at2759"/>
<dbReference type="Gene3D" id="1.10.8.60">
    <property type="match status" value="1"/>
</dbReference>
<protein>
    <submittedName>
        <fullName evidence="8">Chaperone protein ClpD, chloroplastic</fullName>
    </submittedName>
</protein>
<accession>A0A6J1CDY4</accession>
<dbReference type="SUPFAM" id="SSF81923">
    <property type="entry name" value="Double Clp-N motif"/>
    <property type="match status" value="1"/>
</dbReference>
<dbReference type="SMART" id="SM01086">
    <property type="entry name" value="ClpB_D2-small"/>
    <property type="match status" value="1"/>
</dbReference>
<sequence length="961" mass="105653">MPATPSSNLFHQSSVFDCHKRTHVHNCTRLVSPAAVSSSTCSLSVFSSSHLSGRRINGFPSSNLVSSFSPSFVTSIRPRNGFIGGRLRRKRRPRIAVVSAIFERFTERAIKAVIFSQREAKALSKDLVFTQHLLLGLIAEEEHNQSPGGFLDSGVTLHVAREAVRSIWHNEDAKADTSDQSATVTPHVPFAISTKRVFDSAVEYSKQMGHHFIGPEHLSIALLAADDDGSIQLILKSLGVNVTQLVDAAISRLKGELDKDGREPSSSLQWIPKRSTSRKALRMKPSQKEKENSALDRFCVDLTARASEGLIDPIFGRDSEVERVVEILCRRTKNNPILIGESGVGKTAIAEGLALSIAQADAPFVLLNKRVMSLDIGLLMAGAKERGELEARVTSLIDEITKSGNIILFIDEVHSLAEFGAIGGGSKGSGLNFANLLKPSLGRGKLQCIASTTIGEYTKQFEKDKALARRFQPVLIEEPSQENAVRMLLSIREKYEAHHNCRFTLEAINAAVYLSARYISDRYLPDKAIDLIDEAGSRARMETFKKRKELQASILSKSPDDYWQEIKAVRAMHEMILDNKLKDGGVHSSDSSGENVLESTFSSISDDYEPVVVGADDVAAVASLWSGIPVQQLTVDESILLMGLDEQLRKRVVGQDEAVSAISRAVKRSRVGLKDPDRPIAVLLFCGPTGVGKTELTKVLARCYFGSEAAMLRLDMSEYMERHSVSKLIGSPPGYLGYGDGGTLTEAIRRKPFTVVLLDEIEKAHPDIFNIVLQLFEDGHLTDSQGRRVSFKNALIVMTSNIGSTSIIKGRHRSVGFFTSEDESSTSYAGMKALVTEELKSYFRPELLNRIDEIVVFQPLQKAQMLEILNLMLQEIKERLISLGIGLELSESVKDLICQVGYDQAYGARPLRRAVTMMVEDPLSEAFLFGDPKPGNTLVIDLDSTGNPIVKNQSNTAFPIV</sequence>
<dbReference type="AlphaFoldDB" id="A0A6J1CDY4"/>
<dbReference type="Pfam" id="PF07724">
    <property type="entry name" value="AAA_2"/>
    <property type="match status" value="1"/>
</dbReference>
<dbReference type="Pfam" id="PF02861">
    <property type="entry name" value="Clp_N"/>
    <property type="match status" value="1"/>
</dbReference>
<evidence type="ECO:0000313" key="8">
    <source>
        <dbReference type="RefSeq" id="XP_022139437.1"/>
    </source>
</evidence>
<dbReference type="InterPro" id="IPR036628">
    <property type="entry name" value="Clp_N_dom_sf"/>
</dbReference>
<evidence type="ECO:0000256" key="4">
    <source>
        <dbReference type="ARBA" id="ARBA00023186"/>
    </source>
</evidence>
<dbReference type="PRINTS" id="PR00300">
    <property type="entry name" value="CLPPROTEASEA"/>
</dbReference>
<dbReference type="Gene3D" id="1.10.1780.10">
    <property type="entry name" value="Clp, N-terminal domain"/>
    <property type="match status" value="1"/>
</dbReference>
<evidence type="ECO:0000259" key="6">
    <source>
        <dbReference type="PROSITE" id="PS51903"/>
    </source>
</evidence>
<gene>
    <name evidence="8" type="primary">LOC111010370</name>
</gene>
<dbReference type="PROSITE" id="PS00871">
    <property type="entry name" value="CLPAB_2"/>
    <property type="match status" value="1"/>
</dbReference>
<dbReference type="InterPro" id="IPR003959">
    <property type="entry name" value="ATPase_AAA_core"/>
</dbReference>
<dbReference type="KEGG" id="mcha:111010370"/>
<keyword evidence="2" id="KW-0547">Nucleotide-binding</keyword>
<dbReference type="Pfam" id="PF10431">
    <property type="entry name" value="ClpB_D2-small"/>
    <property type="match status" value="1"/>
</dbReference>
<dbReference type="PANTHER" id="PTHR11638">
    <property type="entry name" value="ATP-DEPENDENT CLP PROTEASE"/>
    <property type="match status" value="1"/>
</dbReference>
<dbReference type="GO" id="GO:0005737">
    <property type="term" value="C:cytoplasm"/>
    <property type="evidence" value="ECO:0007669"/>
    <property type="project" value="TreeGrafter"/>
</dbReference>
<dbReference type="GO" id="GO:0005524">
    <property type="term" value="F:ATP binding"/>
    <property type="evidence" value="ECO:0007669"/>
    <property type="project" value="UniProtKB-KW"/>
</dbReference>
<name>A0A6J1CDY4_MOMCH</name>
<dbReference type="InterPro" id="IPR027417">
    <property type="entry name" value="P-loop_NTPase"/>
</dbReference>
<dbReference type="Pfam" id="PF00004">
    <property type="entry name" value="AAA"/>
    <property type="match status" value="1"/>
</dbReference>
<evidence type="ECO:0000256" key="2">
    <source>
        <dbReference type="ARBA" id="ARBA00022741"/>
    </source>
</evidence>
<dbReference type="SMART" id="SM00382">
    <property type="entry name" value="AAA"/>
    <property type="match status" value="2"/>
</dbReference>
<dbReference type="CDD" id="cd00009">
    <property type="entry name" value="AAA"/>
    <property type="match status" value="1"/>
</dbReference>
<dbReference type="GeneID" id="111010370"/>
<dbReference type="PROSITE" id="PS51903">
    <property type="entry name" value="CLP_R"/>
    <property type="match status" value="1"/>
</dbReference>
<dbReference type="Pfam" id="PF17871">
    <property type="entry name" value="AAA_lid_9"/>
    <property type="match status" value="1"/>
</dbReference>
<reference evidence="8" key="1">
    <citation type="submission" date="2025-08" db="UniProtKB">
        <authorList>
            <consortium name="RefSeq"/>
        </authorList>
    </citation>
    <scope>IDENTIFICATION</scope>
    <source>
        <strain evidence="8">OHB3-1</strain>
    </source>
</reference>
<keyword evidence="3" id="KW-0067">ATP-binding</keyword>
<evidence type="ECO:0000256" key="3">
    <source>
        <dbReference type="ARBA" id="ARBA00022840"/>
    </source>
</evidence>
<dbReference type="InterPro" id="IPR004176">
    <property type="entry name" value="Clp_R_N"/>
</dbReference>
<feature type="domain" description="Clp R" evidence="6">
    <location>
        <begin position="102"/>
        <end position="256"/>
    </location>
</feature>
<evidence type="ECO:0000313" key="7">
    <source>
        <dbReference type="Proteomes" id="UP000504603"/>
    </source>
</evidence>
<proteinExistence type="predicted"/>
<dbReference type="InterPro" id="IPR041546">
    <property type="entry name" value="ClpA/ClpB_AAA_lid"/>
</dbReference>
<dbReference type="CDD" id="cd19499">
    <property type="entry name" value="RecA-like_ClpB_Hsp104-like"/>
    <property type="match status" value="1"/>
</dbReference>
<dbReference type="InterPro" id="IPR028299">
    <property type="entry name" value="ClpA/B_CS2"/>
</dbReference>